<proteinExistence type="predicted"/>
<protein>
    <submittedName>
        <fullName evidence="2">Uncharacterized protein</fullName>
    </submittedName>
</protein>
<organism evidence="2 3">
    <name type="scientific">Rhizophagus irregularis (strain DAOM 181602 / DAOM 197198 / MUCL 43194)</name>
    <name type="common">Arbuscular mycorrhizal fungus</name>
    <name type="synonym">Glomus intraradices</name>
    <dbReference type="NCBI Taxonomy" id="747089"/>
    <lineage>
        <taxon>Eukaryota</taxon>
        <taxon>Fungi</taxon>
        <taxon>Fungi incertae sedis</taxon>
        <taxon>Mucoromycota</taxon>
        <taxon>Glomeromycotina</taxon>
        <taxon>Glomeromycetes</taxon>
        <taxon>Glomerales</taxon>
        <taxon>Glomeraceae</taxon>
        <taxon>Rhizophagus</taxon>
    </lineage>
</organism>
<evidence type="ECO:0000313" key="2">
    <source>
        <dbReference type="EMBL" id="POG59160.1"/>
    </source>
</evidence>
<feature type="transmembrane region" description="Helical" evidence="1">
    <location>
        <begin position="24"/>
        <end position="45"/>
    </location>
</feature>
<accession>A0A2P4P195</accession>
<keyword evidence="1" id="KW-0472">Membrane</keyword>
<sequence>MFLLFLRKFICFTFLLHNFRITSIHPFITLFNLLFRLFYFVSLAGRIRHNKSLSS</sequence>
<keyword evidence="3" id="KW-1185">Reference proteome</keyword>
<gene>
    <name evidence="2" type="ORF">GLOIN_2v1724492</name>
</gene>
<dbReference type="EMBL" id="AUPC02000469">
    <property type="protein sequence ID" value="POG59160.1"/>
    <property type="molecule type" value="Genomic_DNA"/>
</dbReference>
<reference evidence="2 3" key="2">
    <citation type="journal article" date="2018" name="New Phytol.">
        <title>High intraspecific genome diversity in the model arbuscular mycorrhizal symbiont Rhizophagus irregularis.</title>
        <authorList>
            <person name="Chen E.C.H."/>
            <person name="Morin E."/>
            <person name="Beaudet D."/>
            <person name="Noel J."/>
            <person name="Yildirir G."/>
            <person name="Ndikumana S."/>
            <person name="Charron P."/>
            <person name="St-Onge C."/>
            <person name="Giorgi J."/>
            <person name="Kruger M."/>
            <person name="Marton T."/>
            <person name="Ropars J."/>
            <person name="Grigoriev I.V."/>
            <person name="Hainaut M."/>
            <person name="Henrissat B."/>
            <person name="Roux C."/>
            <person name="Martin F."/>
            <person name="Corradi N."/>
        </authorList>
    </citation>
    <scope>NUCLEOTIDE SEQUENCE [LARGE SCALE GENOMIC DNA]</scope>
    <source>
        <strain evidence="2 3">DAOM 197198</strain>
    </source>
</reference>
<dbReference type="AlphaFoldDB" id="A0A2P4P195"/>
<keyword evidence="1" id="KW-0812">Transmembrane</keyword>
<reference evidence="2 3" key="1">
    <citation type="journal article" date="2013" name="Proc. Natl. Acad. Sci. U.S.A.">
        <title>Genome of an arbuscular mycorrhizal fungus provides insight into the oldest plant symbiosis.</title>
        <authorList>
            <person name="Tisserant E."/>
            <person name="Malbreil M."/>
            <person name="Kuo A."/>
            <person name="Kohler A."/>
            <person name="Symeonidi A."/>
            <person name="Balestrini R."/>
            <person name="Charron P."/>
            <person name="Duensing N."/>
            <person name="Frei Dit Frey N."/>
            <person name="Gianinazzi-Pearson V."/>
            <person name="Gilbert L.B."/>
            <person name="Handa Y."/>
            <person name="Herr J.R."/>
            <person name="Hijri M."/>
            <person name="Koul R."/>
            <person name="Kawaguchi M."/>
            <person name="Krajinski F."/>
            <person name="Lammers P.J."/>
            <person name="Masclaux F.G."/>
            <person name="Murat C."/>
            <person name="Morin E."/>
            <person name="Ndikumana S."/>
            <person name="Pagni M."/>
            <person name="Petitpierre D."/>
            <person name="Requena N."/>
            <person name="Rosikiewicz P."/>
            <person name="Riley R."/>
            <person name="Saito K."/>
            <person name="San Clemente H."/>
            <person name="Shapiro H."/>
            <person name="van Tuinen D."/>
            <person name="Becard G."/>
            <person name="Bonfante P."/>
            <person name="Paszkowski U."/>
            <person name="Shachar-Hill Y.Y."/>
            <person name="Tuskan G.A."/>
            <person name="Young P.W."/>
            <person name="Sanders I.R."/>
            <person name="Henrissat B."/>
            <person name="Rensing S.A."/>
            <person name="Grigoriev I.V."/>
            <person name="Corradi N."/>
            <person name="Roux C."/>
            <person name="Martin F."/>
        </authorList>
    </citation>
    <scope>NUCLEOTIDE SEQUENCE [LARGE SCALE GENOMIC DNA]</scope>
    <source>
        <strain evidence="2 3">DAOM 197198</strain>
    </source>
</reference>
<keyword evidence="1" id="KW-1133">Transmembrane helix</keyword>
<evidence type="ECO:0000256" key="1">
    <source>
        <dbReference type="SAM" id="Phobius"/>
    </source>
</evidence>
<dbReference type="Proteomes" id="UP000018888">
    <property type="component" value="Unassembled WGS sequence"/>
</dbReference>
<comment type="caution">
    <text evidence="2">The sequence shown here is derived from an EMBL/GenBank/DDBJ whole genome shotgun (WGS) entry which is preliminary data.</text>
</comment>
<evidence type="ECO:0000313" key="3">
    <source>
        <dbReference type="Proteomes" id="UP000018888"/>
    </source>
</evidence>
<name>A0A2P4P195_RHIID</name>